<comment type="catalytic activity">
    <reaction evidence="1">
        <text>alpha-D-glucose 6-phosphate = beta-D-glucose 6-phosphate</text>
        <dbReference type="Rhea" id="RHEA:16249"/>
        <dbReference type="ChEBI" id="CHEBI:58225"/>
        <dbReference type="ChEBI" id="CHEBI:58247"/>
        <dbReference type="EC" id="5.1.3.15"/>
    </reaction>
</comment>
<evidence type="ECO:0000256" key="3">
    <source>
        <dbReference type="ARBA" id="ARBA00012083"/>
    </source>
</evidence>
<dbReference type="Proteomes" id="UP000054097">
    <property type="component" value="Unassembled WGS sequence"/>
</dbReference>
<accession>A0A0C3BPG7</accession>
<dbReference type="EMBL" id="KN824277">
    <property type="protein sequence ID" value="KIM33989.1"/>
    <property type="molecule type" value="Genomic_DNA"/>
</dbReference>
<dbReference type="GO" id="GO:0005975">
    <property type="term" value="P:carbohydrate metabolic process"/>
    <property type="evidence" value="ECO:0007669"/>
    <property type="project" value="InterPro"/>
</dbReference>
<evidence type="ECO:0000256" key="6">
    <source>
        <dbReference type="PIRSR" id="PIRSR016020-1"/>
    </source>
</evidence>
<dbReference type="EC" id="5.1.3.15" evidence="3 5"/>
<dbReference type="Pfam" id="PF01263">
    <property type="entry name" value="Aldose_epim"/>
    <property type="match status" value="1"/>
</dbReference>
<feature type="binding site" evidence="7">
    <location>
        <position position="61"/>
    </location>
    <ligand>
        <name>substrate</name>
    </ligand>
</feature>
<dbReference type="GO" id="GO:0030246">
    <property type="term" value="F:carbohydrate binding"/>
    <property type="evidence" value="ECO:0007669"/>
    <property type="project" value="UniProtKB-UniRule"/>
</dbReference>
<reference evidence="9" key="2">
    <citation type="submission" date="2015-01" db="EMBL/GenBank/DDBJ databases">
        <title>Evolutionary Origins and Diversification of the Mycorrhizal Mutualists.</title>
        <authorList>
            <consortium name="DOE Joint Genome Institute"/>
            <consortium name="Mycorrhizal Genomics Consortium"/>
            <person name="Kohler A."/>
            <person name="Kuo A."/>
            <person name="Nagy L.G."/>
            <person name="Floudas D."/>
            <person name="Copeland A."/>
            <person name="Barry K.W."/>
            <person name="Cichocki N."/>
            <person name="Veneault-Fourrey C."/>
            <person name="LaButti K."/>
            <person name="Lindquist E.A."/>
            <person name="Lipzen A."/>
            <person name="Lundell T."/>
            <person name="Morin E."/>
            <person name="Murat C."/>
            <person name="Riley R."/>
            <person name="Ohm R."/>
            <person name="Sun H."/>
            <person name="Tunlid A."/>
            <person name="Henrissat B."/>
            <person name="Grigoriev I.V."/>
            <person name="Hibbett D.S."/>
            <person name="Martin F."/>
        </authorList>
    </citation>
    <scope>NUCLEOTIDE SEQUENCE [LARGE SCALE GENOMIC DNA]</scope>
    <source>
        <strain evidence="9">MAFF 305830</strain>
    </source>
</reference>
<feature type="binding site" evidence="7">
    <location>
        <position position="84"/>
    </location>
    <ligand>
        <name>substrate</name>
    </ligand>
</feature>
<dbReference type="InterPro" id="IPR014718">
    <property type="entry name" value="GH-type_carb-bd"/>
</dbReference>
<evidence type="ECO:0000313" key="9">
    <source>
        <dbReference type="Proteomes" id="UP000054097"/>
    </source>
</evidence>
<evidence type="ECO:0000256" key="2">
    <source>
        <dbReference type="ARBA" id="ARBA00005866"/>
    </source>
</evidence>
<comment type="similarity">
    <text evidence="2 5">Belongs to the glucose-6-phosphate 1-epimerase family.</text>
</comment>
<dbReference type="InterPro" id="IPR011013">
    <property type="entry name" value="Gal_mutarotase_sf_dom"/>
</dbReference>
<organism evidence="8 9">
    <name type="scientific">Serendipita vermifera MAFF 305830</name>
    <dbReference type="NCBI Taxonomy" id="933852"/>
    <lineage>
        <taxon>Eukaryota</taxon>
        <taxon>Fungi</taxon>
        <taxon>Dikarya</taxon>
        <taxon>Basidiomycota</taxon>
        <taxon>Agaricomycotina</taxon>
        <taxon>Agaricomycetes</taxon>
        <taxon>Sebacinales</taxon>
        <taxon>Serendipitaceae</taxon>
        <taxon>Serendipita</taxon>
    </lineage>
</organism>
<protein>
    <recommendedName>
        <fullName evidence="3 5">Glucose-6-phosphate 1-epimerase</fullName>
        <ecNumber evidence="3 5">5.1.3.15</ecNumber>
    </recommendedName>
</protein>
<keyword evidence="4 5" id="KW-0413">Isomerase</keyword>
<dbReference type="STRING" id="933852.A0A0C3BPG7"/>
<sequence>MPYERTDSSIVLKHPNGSSAEILFYGATVVSWKSASPSGGDLKERLFVSSKSPRDGSKPIRGGIPVVFPIFGPPTKPEHARMPQHGFARSTVWKWEELVMDNESGVSVRLILEPTAEIEAVFPHKFVIAYVVTLAGHQLSTDFHLRNKEDKPLAFQVLLHTYYAVEAAKNVRITPLKGLTYINKVKNAAEEIEERDAVDVLQFTDSVYKSASKEYEIDTGVDKLSLKSRELNDVVVWNPGPEAGSKIADMEDGGWERYVCVEPGAASYFIEVEGGKRWVGGQTISIL</sequence>
<evidence type="ECO:0000256" key="7">
    <source>
        <dbReference type="PIRSR" id="PIRSR016020-2"/>
    </source>
</evidence>
<evidence type="ECO:0000256" key="1">
    <source>
        <dbReference type="ARBA" id="ARBA00001096"/>
    </source>
</evidence>
<dbReference type="PANTHER" id="PTHR11122">
    <property type="entry name" value="APOSPORY-ASSOCIATED PROTEIN C-RELATED"/>
    <property type="match status" value="1"/>
</dbReference>
<evidence type="ECO:0000256" key="4">
    <source>
        <dbReference type="ARBA" id="ARBA00023235"/>
    </source>
</evidence>
<dbReference type="Gene3D" id="2.70.98.10">
    <property type="match status" value="1"/>
</dbReference>
<reference evidence="8 9" key="1">
    <citation type="submission" date="2014-04" db="EMBL/GenBank/DDBJ databases">
        <authorList>
            <consortium name="DOE Joint Genome Institute"/>
            <person name="Kuo A."/>
            <person name="Zuccaro A."/>
            <person name="Kohler A."/>
            <person name="Nagy L.G."/>
            <person name="Floudas D."/>
            <person name="Copeland A."/>
            <person name="Barry K.W."/>
            <person name="Cichocki N."/>
            <person name="Veneault-Fourrey C."/>
            <person name="LaButti K."/>
            <person name="Lindquist E.A."/>
            <person name="Lipzen A."/>
            <person name="Lundell T."/>
            <person name="Morin E."/>
            <person name="Murat C."/>
            <person name="Sun H."/>
            <person name="Tunlid A."/>
            <person name="Henrissat B."/>
            <person name="Grigoriev I.V."/>
            <person name="Hibbett D.S."/>
            <person name="Martin F."/>
            <person name="Nordberg H.P."/>
            <person name="Cantor M.N."/>
            <person name="Hua S.X."/>
        </authorList>
    </citation>
    <scope>NUCLEOTIDE SEQUENCE [LARGE SCALE GENOMIC DNA]</scope>
    <source>
        <strain evidence="8 9">MAFF 305830</strain>
    </source>
</reference>
<dbReference type="OrthoDB" id="1659429at2759"/>
<dbReference type="HOGENOM" id="CLU_048345_1_0_1"/>
<dbReference type="SUPFAM" id="SSF74650">
    <property type="entry name" value="Galactose mutarotase-like"/>
    <property type="match status" value="1"/>
</dbReference>
<keyword evidence="9" id="KW-1185">Reference proteome</keyword>
<feature type="binding site" evidence="7">
    <location>
        <position position="89"/>
    </location>
    <ligand>
        <name>substrate</name>
    </ligand>
</feature>
<proteinExistence type="inferred from homology"/>
<evidence type="ECO:0000313" key="8">
    <source>
        <dbReference type="EMBL" id="KIM33989.1"/>
    </source>
</evidence>
<gene>
    <name evidence="8" type="ORF">M408DRAFT_18955</name>
</gene>
<dbReference type="PANTHER" id="PTHR11122:SF13">
    <property type="entry name" value="GLUCOSE-6-PHOSPHATE 1-EPIMERASE"/>
    <property type="match status" value="1"/>
</dbReference>
<dbReference type="GO" id="GO:0005737">
    <property type="term" value="C:cytoplasm"/>
    <property type="evidence" value="ECO:0007669"/>
    <property type="project" value="TreeGrafter"/>
</dbReference>
<dbReference type="AlphaFoldDB" id="A0A0C3BPG7"/>
<dbReference type="GO" id="GO:0047938">
    <property type="term" value="F:glucose-6-phosphate 1-epimerase activity"/>
    <property type="evidence" value="ECO:0007669"/>
    <property type="project" value="UniProtKB-UniRule"/>
</dbReference>
<dbReference type="CDD" id="cd09020">
    <property type="entry name" value="D-hex-6-P-epi_like"/>
    <property type="match status" value="1"/>
</dbReference>
<dbReference type="InterPro" id="IPR025532">
    <property type="entry name" value="G6P_1-epimerase"/>
</dbReference>
<evidence type="ECO:0000256" key="5">
    <source>
        <dbReference type="PIRNR" id="PIRNR016020"/>
    </source>
</evidence>
<dbReference type="PIRSF" id="PIRSF016020">
    <property type="entry name" value="PHexose_mutarotase"/>
    <property type="match status" value="1"/>
</dbReference>
<name>A0A0C3BPG7_SERVB</name>
<feature type="active site" evidence="6">
    <location>
        <position position="262"/>
    </location>
</feature>
<comment type="function">
    <text evidence="5">Catalyzes the interconversion between the alpha and beta anomers from at least three hexose 6-phosphate sugars (Glc6P, Gal6P, and Man6P).</text>
</comment>
<feature type="active site" evidence="6">
    <location>
        <position position="160"/>
    </location>
</feature>
<dbReference type="InterPro" id="IPR008183">
    <property type="entry name" value="Aldose_1/G6P_1-epimerase"/>
</dbReference>